<dbReference type="InterPro" id="IPR034113">
    <property type="entry name" value="SCP_GAPR1-like"/>
</dbReference>
<dbReference type="CDD" id="cd05382">
    <property type="entry name" value="CAP_GAPR1-like"/>
    <property type="match status" value="1"/>
</dbReference>
<sequence>MADKEFIDSALKAHNDYRKKHSAPPLKHNKEISAIAQKWANELAKKDAFQHSQDREYKGGKMGENIAMKWTSSGDDYTGPEPVSQWYDEVERYNYSTGSGPSTGHFTQVVWVGSKEVGFGKAKSSSGKWLVVANYYPAGNFIGQYKENVLKPGTRSSSKKAGKSKKDCTII</sequence>
<dbReference type="PRINTS" id="PR00837">
    <property type="entry name" value="V5TPXLIKE"/>
</dbReference>
<dbReference type="SMART" id="SM00198">
    <property type="entry name" value="SCP"/>
    <property type="match status" value="1"/>
</dbReference>
<dbReference type="Pfam" id="PF00188">
    <property type="entry name" value="CAP"/>
    <property type="match status" value="1"/>
</dbReference>
<reference evidence="3 4" key="1">
    <citation type="submission" date="2020-08" db="EMBL/GenBank/DDBJ databases">
        <authorList>
            <person name="Hejnol A."/>
        </authorList>
    </citation>
    <scope>NUCLEOTIDE SEQUENCE [LARGE SCALE GENOMIC DNA]</scope>
</reference>
<dbReference type="FunFam" id="3.40.33.10:FF:000002">
    <property type="entry name" value="Golgi-associated plant pathogenesis-related protein 1"/>
    <property type="match status" value="1"/>
</dbReference>
<feature type="domain" description="SCP" evidence="2">
    <location>
        <begin position="5"/>
        <end position="143"/>
    </location>
</feature>
<dbReference type="PANTHER" id="PTHR10334">
    <property type="entry name" value="CYSTEINE-RICH SECRETORY PROTEIN-RELATED"/>
    <property type="match status" value="1"/>
</dbReference>
<evidence type="ECO:0000313" key="4">
    <source>
        <dbReference type="Proteomes" id="UP000549394"/>
    </source>
</evidence>
<dbReference type="Proteomes" id="UP000549394">
    <property type="component" value="Unassembled WGS sequence"/>
</dbReference>
<protein>
    <submittedName>
        <fullName evidence="3">DgyrCDS9876</fullName>
    </submittedName>
</protein>
<dbReference type="InterPro" id="IPR035940">
    <property type="entry name" value="CAP_sf"/>
</dbReference>
<dbReference type="GO" id="GO:0005576">
    <property type="term" value="C:extracellular region"/>
    <property type="evidence" value="ECO:0007669"/>
    <property type="project" value="InterPro"/>
</dbReference>
<comment type="caution">
    <text evidence="3">The sequence shown here is derived from an EMBL/GenBank/DDBJ whole genome shotgun (WGS) entry which is preliminary data.</text>
</comment>
<accession>A0A7I8VZQ4</accession>
<dbReference type="InterPro" id="IPR014044">
    <property type="entry name" value="CAP_dom"/>
</dbReference>
<feature type="region of interest" description="Disordered" evidence="1">
    <location>
        <begin position="152"/>
        <end position="171"/>
    </location>
</feature>
<organism evidence="3 4">
    <name type="scientific">Dimorphilus gyrociliatus</name>
    <dbReference type="NCBI Taxonomy" id="2664684"/>
    <lineage>
        <taxon>Eukaryota</taxon>
        <taxon>Metazoa</taxon>
        <taxon>Spiralia</taxon>
        <taxon>Lophotrochozoa</taxon>
        <taxon>Annelida</taxon>
        <taxon>Polychaeta</taxon>
        <taxon>Polychaeta incertae sedis</taxon>
        <taxon>Dinophilidae</taxon>
        <taxon>Dimorphilus</taxon>
    </lineage>
</organism>
<dbReference type="InterPro" id="IPR001283">
    <property type="entry name" value="CRISP-related"/>
</dbReference>
<evidence type="ECO:0000256" key="1">
    <source>
        <dbReference type="SAM" id="MobiDB-lite"/>
    </source>
</evidence>
<dbReference type="AlphaFoldDB" id="A0A7I8VZQ4"/>
<proteinExistence type="predicted"/>
<dbReference type="SUPFAM" id="SSF55797">
    <property type="entry name" value="PR-1-like"/>
    <property type="match status" value="1"/>
</dbReference>
<keyword evidence="4" id="KW-1185">Reference proteome</keyword>
<dbReference type="OrthoDB" id="337038at2759"/>
<dbReference type="EMBL" id="CAJFCJ010000014">
    <property type="protein sequence ID" value="CAD5121354.1"/>
    <property type="molecule type" value="Genomic_DNA"/>
</dbReference>
<name>A0A7I8VZQ4_9ANNE</name>
<dbReference type="PROSITE" id="PS01009">
    <property type="entry name" value="CRISP_1"/>
    <property type="match status" value="1"/>
</dbReference>
<gene>
    <name evidence="3" type="ORF">DGYR_LOCUS9317</name>
</gene>
<evidence type="ECO:0000313" key="3">
    <source>
        <dbReference type="EMBL" id="CAD5121354.1"/>
    </source>
</evidence>
<evidence type="ECO:0000259" key="2">
    <source>
        <dbReference type="SMART" id="SM00198"/>
    </source>
</evidence>
<dbReference type="InterPro" id="IPR018244">
    <property type="entry name" value="Allrgn_V5/Tpx1_CS"/>
</dbReference>
<dbReference type="Gene3D" id="3.40.33.10">
    <property type="entry name" value="CAP"/>
    <property type="match status" value="1"/>
</dbReference>